<keyword evidence="2" id="KW-0378">Hydrolase</keyword>
<dbReference type="SUPFAM" id="SSF88723">
    <property type="entry name" value="PIN domain-like"/>
    <property type="match status" value="1"/>
</dbReference>
<evidence type="ECO:0000259" key="5">
    <source>
        <dbReference type="SMART" id="SM00485"/>
    </source>
</evidence>
<dbReference type="InterPro" id="IPR029060">
    <property type="entry name" value="PIN-like_dom_sf"/>
</dbReference>
<comment type="caution">
    <text evidence="6">The sequence shown here is derived from an EMBL/GenBank/DDBJ whole genome shotgun (WGS) entry which is preliminary data.</text>
</comment>
<dbReference type="GO" id="GO:0005634">
    <property type="term" value="C:nucleus"/>
    <property type="evidence" value="ECO:0007669"/>
    <property type="project" value="UniProtKB-SubCell"/>
</dbReference>
<feature type="domain" description="XPG N-terminal" evidence="5">
    <location>
        <begin position="1"/>
        <end position="57"/>
    </location>
</feature>
<dbReference type="PRINTS" id="PR00066">
    <property type="entry name" value="XRODRMPGMNTG"/>
</dbReference>
<proteinExistence type="predicted"/>
<dbReference type="GO" id="GO:0004520">
    <property type="term" value="F:DNA endonuclease activity"/>
    <property type="evidence" value="ECO:0007669"/>
    <property type="project" value="TreeGrafter"/>
</dbReference>
<organism evidence="6 7">
    <name type="scientific">Symbiodinium necroappetens</name>
    <dbReference type="NCBI Taxonomy" id="1628268"/>
    <lineage>
        <taxon>Eukaryota</taxon>
        <taxon>Sar</taxon>
        <taxon>Alveolata</taxon>
        <taxon>Dinophyceae</taxon>
        <taxon>Suessiales</taxon>
        <taxon>Symbiodiniaceae</taxon>
        <taxon>Symbiodinium</taxon>
    </lineage>
</organism>
<dbReference type="AlphaFoldDB" id="A0A812QBT1"/>
<dbReference type="GO" id="GO:0016788">
    <property type="term" value="F:hydrolase activity, acting on ester bonds"/>
    <property type="evidence" value="ECO:0007669"/>
    <property type="project" value="InterPro"/>
</dbReference>
<dbReference type="EMBL" id="CAJNJA010016689">
    <property type="protein sequence ID" value="CAE7386017.1"/>
    <property type="molecule type" value="Genomic_DNA"/>
</dbReference>
<evidence type="ECO:0000256" key="1">
    <source>
        <dbReference type="ARBA" id="ARBA00004123"/>
    </source>
</evidence>
<dbReference type="OrthoDB" id="440764at2759"/>
<protein>
    <submittedName>
        <fullName evidence="6">UVH3 protein</fullName>
    </submittedName>
</protein>
<evidence type="ECO:0000313" key="6">
    <source>
        <dbReference type="EMBL" id="CAE7386017.1"/>
    </source>
</evidence>
<evidence type="ECO:0000256" key="3">
    <source>
        <dbReference type="ARBA" id="ARBA00023242"/>
    </source>
</evidence>
<dbReference type="InterPro" id="IPR001044">
    <property type="entry name" value="XPG/Rad2_eukaryotes"/>
</dbReference>
<feature type="compositionally biased region" description="Acidic residues" evidence="4">
    <location>
        <begin position="118"/>
        <end position="128"/>
    </location>
</feature>
<dbReference type="InterPro" id="IPR006085">
    <property type="entry name" value="XPG_DNA_repair_N"/>
</dbReference>
<dbReference type="PANTHER" id="PTHR16171:SF7">
    <property type="entry name" value="DNA REPAIR PROTEIN RAD2"/>
    <property type="match status" value="1"/>
</dbReference>
<dbReference type="Proteomes" id="UP000601435">
    <property type="component" value="Unassembled WGS sequence"/>
</dbReference>
<keyword evidence="7" id="KW-1185">Reference proteome</keyword>
<dbReference type="InterPro" id="IPR019974">
    <property type="entry name" value="XPG_CS"/>
</dbReference>
<dbReference type="GO" id="GO:0003697">
    <property type="term" value="F:single-stranded DNA binding"/>
    <property type="evidence" value="ECO:0007669"/>
    <property type="project" value="InterPro"/>
</dbReference>
<dbReference type="SMART" id="SM00485">
    <property type="entry name" value="XPGN"/>
    <property type="match status" value="1"/>
</dbReference>
<dbReference type="Gene3D" id="3.40.50.1010">
    <property type="entry name" value="5'-nuclease"/>
    <property type="match status" value="1"/>
</dbReference>
<keyword evidence="2" id="KW-0255">Endonuclease</keyword>
<dbReference type="PANTHER" id="PTHR16171">
    <property type="entry name" value="DNA REPAIR PROTEIN COMPLEMENTING XP-G CELLS-RELATED"/>
    <property type="match status" value="1"/>
</dbReference>
<sequence>MRDEKGDMLKGAHMIGFFRRICKLLYLKIRPVFVFDGPPPTLKWQTLRLRAQQRASEERIRRKAVERLLRNQLQQHILRAAGAASGAAAGASNVEGEREADGRRADEPAVAPEREQDLQQDAEDEGSQSEESVASAHPPPEVPAAGSRRWERRRTRNGTVPLPFRGFMAKRRGVSEVVVPELPDEPLRDILQVPDRRNARGRMRQPDEWKAV</sequence>
<evidence type="ECO:0000313" key="7">
    <source>
        <dbReference type="Proteomes" id="UP000601435"/>
    </source>
</evidence>
<evidence type="ECO:0000256" key="4">
    <source>
        <dbReference type="SAM" id="MobiDB-lite"/>
    </source>
</evidence>
<evidence type="ECO:0000256" key="2">
    <source>
        <dbReference type="ARBA" id="ARBA00022759"/>
    </source>
</evidence>
<feature type="compositionally biased region" description="Basic and acidic residues" evidence="4">
    <location>
        <begin position="95"/>
        <end position="117"/>
    </location>
</feature>
<comment type="subcellular location">
    <subcellularLocation>
        <location evidence="1">Nucleus</location>
    </subcellularLocation>
</comment>
<gene>
    <name evidence="6" type="primary">UVH3</name>
    <name evidence="6" type="ORF">SNEC2469_LOCUS10462</name>
</gene>
<feature type="region of interest" description="Disordered" evidence="4">
    <location>
        <begin position="83"/>
        <end position="163"/>
    </location>
</feature>
<dbReference type="GO" id="GO:0006289">
    <property type="term" value="P:nucleotide-excision repair"/>
    <property type="evidence" value="ECO:0007669"/>
    <property type="project" value="InterPro"/>
</dbReference>
<reference evidence="6" key="1">
    <citation type="submission" date="2021-02" db="EMBL/GenBank/DDBJ databases">
        <authorList>
            <person name="Dougan E. K."/>
            <person name="Rhodes N."/>
            <person name="Thang M."/>
            <person name="Chan C."/>
        </authorList>
    </citation>
    <scope>NUCLEOTIDE SEQUENCE</scope>
</reference>
<name>A0A812QBT1_9DINO</name>
<dbReference type="Pfam" id="PF00752">
    <property type="entry name" value="XPG_N"/>
    <property type="match status" value="1"/>
</dbReference>
<dbReference type="PROSITE" id="PS00841">
    <property type="entry name" value="XPG_1"/>
    <property type="match status" value="1"/>
</dbReference>
<keyword evidence="2" id="KW-0540">Nuclease</keyword>
<keyword evidence="3" id="KW-0539">Nucleus</keyword>
<accession>A0A812QBT1</accession>
<feature type="compositionally biased region" description="Low complexity" evidence="4">
    <location>
        <begin position="83"/>
        <end position="92"/>
    </location>
</feature>